<feature type="transmembrane region" description="Helical" evidence="1">
    <location>
        <begin position="65"/>
        <end position="84"/>
    </location>
</feature>
<reference evidence="3" key="1">
    <citation type="journal article" date="2019" name="Int. J. Syst. Evol. Microbiol.">
        <title>The Global Catalogue of Microorganisms (GCM) 10K type strain sequencing project: providing services to taxonomists for standard genome sequencing and annotation.</title>
        <authorList>
            <consortium name="The Broad Institute Genomics Platform"/>
            <consortium name="The Broad Institute Genome Sequencing Center for Infectious Disease"/>
            <person name="Wu L."/>
            <person name="Ma J."/>
        </authorList>
    </citation>
    <scope>NUCLEOTIDE SEQUENCE [LARGE SCALE GENOMIC DNA]</scope>
    <source>
        <strain evidence="3">JCM 16578</strain>
    </source>
</reference>
<organism evidence="2 3">
    <name type="scientific">Streptomyces lannensis</name>
    <dbReference type="NCBI Taxonomy" id="766498"/>
    <lineage>
        <taxon>Bacteria</taxon>
        <taxon>Bacillati</taxon>
        <taxon>Actinomycetota</taxon>
        <taxon>Actinomycetes</taxon>
        <taxon>Kitasatosporales</taxon>
        <taxon>Streptomycetaceae</taxon>
        <taxon>Streptomyces</taxon>
    </lineage>
</organism>
<dbReference type="RefSeq" id="WP_345553429.1">
    <property type="nucleotide sequence ID" value="NZ_BAAAZA010000032.1"/>
</dbReference>
<protein>
    <recommendedName>
        <fullName evidence="4">DUF4345 domain-containing protein</fullName>
    </recommendedName>
</protein>
<dbReference type="EMBL" id="BAAAZA010000032">
    <property type="protein sequence ID" value="GAA3894485.1"/>
    <property type="molecule type" value="Genomic_DNA"/>
</dbReference>
<evidence type="ECO:0000256" key="1">
    <source>
        <dbReference type="SAM" id="Phobius"/>
    </source>
</evidence>
<evidence type="ECO:0008006" key="4">
    <source>
        <dbReference type="Google" id="ProtNLM"/>
    </source>
</evidence>
<keyword evidence="3" id="KW-1185">Reference proteome</keyword>
<dbReference type="Proteomes" id="UP001501563">
    <property type="component" value="Unassembled WGS sequence"/>
</dbReference>
<accession>A0ABP7L7I6</accession>
<evidence type="ECO:0000313" key="3">
    <source>
        <dbReference type="Proteomes" id="UP001501563"/>
    </source>
</evidence>
<proteinExistence type="predicted"/>
<keyword evidence="1" id="KW-1133">Transmembrane helix</keyword>
<keyword evidence="1" id="KW-0472">Membrane</keyword>
<sequence length="151" mass="15963">MNTRRILICTLQWATSATLAVSGYIHAQLWGEEYRSLPVIGLLFLFQASVSLAFAVLLLIGTPPLAVRVGAAGVAAGALVGFVASRTVGLFGFTEHGLQPAPQALLSLLAETATLLLLSVWQATLIAHQRAAGPPARTHEWRPPATRTPSS</sequence>
<feature type="transmembrane region" description="Helical" evidence="1">
    <location>
        <begin position="104"/>
        <end position="127"/>
    </location>
</feature>
<evidence type="ECO:0000313" key="2">
    <source>
        <dbReference type="EMBL" id="GAA3894485.1"/>
    </source>
</evidence>
<feature type="transmembrane region" description="Helical" evidence="1">
    <location>
        <begin position="37"/>
        <end position="60"/>
    </location>
</feature>
<gene>
    <name evidence="2" type="ORF">GCM10022207_73230</name>
</gene>
<name>A0ABP7L7I6_9ACTN</name>
<keyword evidence="1" id="KW-0812">Transmembrane</keyword>
<comment type="caution">
    <text evidence="2">The sequence shown here is derived from an EMBL/GenBank/DDBJ whole genome shotgun (WGS) entry which is preliminary data.</text>
</comment>